<comment type="catalytic activity">
    <reaction evidence="12">
        <text>L-proline(in) + Na(+)(in) = L-proline(out) + Na(+)(out)</text>
        <dbReference type="Rhea" id="RHEA:28967"/>
        <dbReference type="ChEBI" id="CHEBI:29101"/>
        <dbReference type="ChEBI" id="CHEBI:60039"/>
    </reaction>
</comment>
<dbReference type="GO" id="GO:0015293">
    <property type="term" value="F:symporter activity"/>
    <property type="evidence" value="ECO:0007669"/>
    <property type="project" value="UniProtKB-KW"/>
</dbReference>
<sequence length="463" mass="50359">MTLQSNILGLLAFGGYGLTLILLAGQAFQWKENRRTFYLGGRSISLWPSVGSFGATWMSAASLLGYTVLLHQQGYTAFTTSVNGWMLGLPLLPLAIVRLRKSRALSLPQWLEDRYGDERLRLLSALGLMVVYTVYLVIQFRAFGAIVGSMLDIGRGMASLLVYLFVLYTTFGGLSSVVRSDGLNLMVIVVAVTASAWAIGSQTGWLPSIHQSIRANDPSLLRPWPEGGGFGSFAMALGWGLGVAANPQYCIRLMSCRNRRTAAFTVAISSLVIAWIYLCLTITGLGAKVMMPFVTGPSQEALFSRLMEATLPPLPLAMLMVGVLAAAVSTANSQLLLAASSFCYDLQGEGRIPSQDPMEEDDFLFRNRVAVGAIATVALFLSHLPLPGILQLGRYSWSMVALCFLLPLYMPGISGRKGLFGAMGSALLTYNCLVWFFQMAPEIAMLPSLVMEGLLWWFLGRKP</sequence>
<feature type="transmembrane region" description="Helical" evidence="14">
    <location>
        <begin position="261"/>
        <end position="287"/>
    </location>
</feature>
<evidence type="ECO:0000256" key="7">
    <source>
        <dbReference type="ARBA" id="ARBA00022989"/>
    </source>
</evidence>
<dbReference type="CDD" id="cd10322">
    <property type="entry name" value="SLC5sbd"/>
    <property type="match status" value="1"/>
</dbReference>
<dbReference type="InterPro" id="IPR050277">
    <property type="entry name" value="Sodium:Solute_Symporter"/>
</dbReference>
<comment type="subcellular location">
    <subcellularLocation>
        <location evidence="1">Cell membrane</location>
        <topology evidence="1">Multi-pass membrane protein</topology>
    </subcellularLocation>
</comment>
<evidence type="ECO:0000256" key="8">
    <source>
        <dbReference type="ARBA" id="ARBA00023053"/>
    </source>
</evidence>
<keyword evidence="10 14" id="KW-0472">Membrane</keyword>
<evidence type="ECO:0000256" key="13">
    <source>
        <dbReference type="RuleBase" id="RU362091"/>
    </source>
</evidence>
<keyword evidence="7 14" id="KW-1133">Transmembrane helix</keyword>
<evidence type="ECO:0000256" key="9">
    <source>
        <dbReference type="ARBA" id="ARBA00023065"/>
    </source>
</evidence>
<keyword evidence="4" id="KW-1003">Cell membrane</keyword>
<dbReference type="InterPro" id="IPR038377">
    <property type="entry name" value="Na/Glc_symporter_sf"/>
</dbReference>
<feature type="transmembrane region" description="Helical" evidence="14">
    <location>
        <begin position="392"/>
        <end position="411"/>
    </location>
</feature>
<evidence type="ECO:0000256" key="6">
    <source>
        <dbReference type="ARBA" id="ARBA00022847"/>
    </source>
</evidence>
<keyword evidence="5 14" id="KW-0812">Transmembrane</keyword>
<dbReference type="AlphaFoldDB" id="A0A1X7IKK5"/>
<gene>
    <name evidence="15" type="ORF">SAMN06275492_1039</name>
</gene>
<proteinExistence type="inferred from homology"/>
<dbReference type="STRING" id="561720.SAMN06275492_1039"/>
<comment type="similarity">
    <text evidence="2 13">Belongs to the sodium:solute symporter (SSF) (TC 2.A.21) family.</text>
</comment>
<feature type="transmembrane region" description="Helical" evidence="14">
    <location>
        <begin position="46"/>
        <end position="69"/>
    </location>
</feature>
<dbReference type="Proteomes" id="UP000193355">
    <property type="component" value="Unassembled WGS sequence"/>
</dbReference>
<dbReference type="OrthoDB" id="9810181at2"/>
<keyword evidence="3" id="KW-0813">Transport</keyword>
<evidence type="ECO:0000256" key="11">
    <source>
        <dbReference type="ARBA" id="ARBA00023201"/>
    </source>
</evidence>
<name>A0A1X7IKK5_9BACT</name>
<feature type="transmembrane region" description="Helical" evidence="14">
    <location>
        <begin position="443"/>
        <end position="459"/>
    </location>
</feature>
<reference evidence="16" key="1">
    <citation type="submission" date="2017-04" db="EMBL/GenBank/DDBJ databases">
        <authorList>
            <person name="Varghese N."/>
            <person name="Submissions S."/>
        </authorList>
    </citation>
    <scope>NUCLEOTIDE SEQUENCE [LARGE SCALE GENOMIC DNA]</scope>
    <source>
        <strain evidence="16">USBA 82</strain>
    </source>
</reference>
<accession>A0A1X7IKK5</accession>
<feature type="transmembrane region" description="Helical" evidence="14">
    <location>
        <begin position="185"/>
        <end position="207"/>
    </location>
</feature>
<dbReference type="GO" id="GO:0005886">
    <property type="term" value="C:plasma membrane"/>
    <property type="evidence" value="ECO:0007669"/>
    <property type="project" value="UniProtKB-SubCell"/>
</dbReference>
<dbReference type="Gene3D" id="1.20.1730.10">
    <property type="entry name" value="Sodium/glucose cotransporter"/>
    <property type="match status" value="1"/>
</dbReference>
<evidence type="ECO:0000313" key="16">
    <source>
        <dbReference type="Proteomes" id="UP000193355"/>
    </source>
</evidence>
<evidence type="ECO:0000256" key="14">
    <source>
        <dbReference type="SAM" id="Phobius"/>
    </source>
</evidence>
<feature type="transmembrane region" description="Helical" evidence="14">
    <location>
        <begin position="365"/>
        <end position="386"/>
    </location>
</feature>
<feature type="transmembrane region" description="Helical" evidence="14">
    <location>
        <begin position="316"/>
        <end position="344"/>
    </location>
</feature>
<evidence type="ECO:0000256" key="12">
    <source>
        <dbReference type="ARBA" id="ARBA00033708"/>
    </source>
</evidence>
<evidence type="ECO:0000256" key="5">
    <source>
        <dbReference type="ARBA" id="ARBA00022692"/>
    </source>
</evidence>
<keyword evidence="9" id="KW-0406">Ion transport</keyword>
<keyword evidence="11" id="KW-0739">Sodium transport</keyword>
<organism evidence="15 16">
    <name type="scientific">Dethiosulfovibrio salsuginis</name>
    <dbReference type="NCBI Taxonomy" id="561720"/>
    <lineage>
        <taxon>Bacteria</taxon>
        <taxon>Thermotogati</taxon>
        <taxon>Synergistota</taxon>
        <taxon>Synergistia</taxon>
        <taxon>Synergistales</taxon>
        <taxon>Dethiosulfovibrionaceae</taxon>
        <taxon>Dethiosulfovibrio</taxon>
    </lineage>
</organism>
<dbReference type="InterPro" id="IPR001734">
    <property type="entry name" value="Na/solute_symporter"/>
</dbReference>
<dbReference type="PANTHER" id="PTHR48086:SF3">
    <property type="entry name" value="SODIUM_PROLINE SYMPORTER"/>
    <property type="match status" value="1"/>
</dbReference>
<dbReference type="EMBL" id="FXBB01000003">
    <property type="protein sequence ID" value="SMG15032.1"/>
    <property type="molecule type" value="Genomic_DNA"/>
</dbReference>
<feature type="transmembrane region" description="Helical" evidence="14">
    <location>
        <begin position="227"/>
        <end position="249"/>
    </location>
</feature>
<feature type="transmembrane region" description="Helical" evidence="14">
    <location>
        <begin position="6"/>
        <end position="25"/>
    </location>
</feature>
<evidence type="ECO:0000256" key="4">
    <source>
        <dbReference type="ARBA" id="ARBA00022475"/>
    </source>
</evidence>
<evidence type="ECO:0000256" key="1">
    <source>
        <dbReference type="ARBA" id="ARBA00004651"/>
    </source>
</evidence>
<feature type="transmembrane region" description="Helical" evidence="14">
    <location>
        <begin position="158"/>
        <end position="178"/>
    </location>
</feature>
<keyword evidence="8" id="KW-0915">Sodium</keyword>
<dbReference type="PROSITE" id="PS50283">
    <property type="entry name" value="NA_SOLUT_SYMP_3"/>
    <property type="match status" value="1"/>
</dbReference>
<evidence type="ECO:0000256" key="2">
    <source>
        <dbReference type="ARBA" id="ARBA00006434"/>
    </source>
</evidence>
<keyword evidence="6" id="KW-0769">Symport</keyword>
<dbReference type="RefSeq" id="WP_085543735.1">
    <property type="nucleotide sequence ID" value="NZ_FXBB01000003.1"/>
</dbReference>
<protein>
    <submittedName>
        <fullName evidence="15">Solute:Na+ symporter, SSS family</fullName>
    </submittedName>
</protein>
<dbReference type="PANTHER" id="PTHR48086">
    <property type="entry name" value="SODIUM/PROLINE SYMPORTER-RELATED"/>
    <property type="match status" value="1"/>
</dbReference>
<evidence type="ECO:0000256" key="10">
    <source>
        <dbReference type="ARBA" id="ARBA00023136"/>
    </source>
</evidence>
<feature type="transmembrane region" description="Helical" evidence="14">
    <location>
        <begin position="120"/>
        <end position="138"/>
    </location>
</feature>
<dbReference type="GO" id="GO:0006814">
    <property type="term" value="P:sodium ion transport"/>
    <property type="evidence" value="ECO:0007669"/>
    <property type="project" value="UniProtKB-KW"/>
</dbReference>
<keyword evidence="16" id="KW-1185">Reference proteome</keyword>
<evidence type="ECO:0000313" key="15">
    <source>
        <dbReference type="EMBL" id="SMG15032.1"/>
    </source>
</evidence>
<evidence type="ECO:0000256" key="3">
    <source>
        <dbReference type="ARBA" id="ARBA00022448"/>
    </source>
</evidence>
<feature type="transmembrane region" description="Helical" evidence="14">
    <location>
        <begin position="418"/>
        <end position="437"/>
    </location>
</feature>
<dbReference type="Pfam" id="PF00474">
    <property type="entry name" value="SSF"/>
    <property type="match status" value="1"/>
</dbReference>